<name>A0ABU7QTS4_9FLAO</name>
<sequence length="69" mass="8309">MDNQTDTEPKALQTIAEMLMQFGLLHVLNIRQEDRKRLHMVRECLEKIIHDNGFRMNYDRNLKNNLIKL</sequence>
<protein>
    <submittedName>
        <fullName evidence="1">Uncharacterized protein</fullName>
    </submittedName>
</protein>
<accession>A0ABU7QTS4</accession>
<reference evidence="1 2" key="1">
    <citation type="submission" date="2024-01" db="EMBL/GenBank/DDBJ databases">
        <title>Whole genome of Chryseobacterium arthrosphaerae NNCa 2741.</title>
        <authorList>
            <person name="Boriskina E.V."/>
            <person name="Gordinskaya N.A."/>
            <person name="Kropotov V.S."/>
            <person name="Alekseeva A.E."/>
            <person name="Makhova M.A."/>
            <person name="Kryazhev D.V."/>
            <person name="Shkurkina I.S."/>
        </authorList>
    </citation>
    <scope>NUCLEOTIDE SEQUENCE [LARGE SCALE GENOMIC DNA]</scope>
    <source>
        <strain evidence="1 2">NNCa 2741</strain>
    </source>
</reference>
<keyword evidence="2" id="KW-1185">Reference proteome</keyword>
<evidence type="ECO:0000313" key="1">
    <source>
        <dbReference type="EMBL" id="MEE6126003.1"/>
    </source>
</evidence>
<comment type="caution">
    <text evidence="1">The sequence shown here is derived from an EMBL/GenBank/DDBJ whole genome shotgun (WGS) entry which is preliminary data.</text>
</comment>
<organism evidence="1 2">
    <name type="scientific">Chryseobacterium arthrosphaerae</name>
    <dbReference type="NCBI Taxonomy" id="651561"/>
    <lineage>
        <taxon>Bacteria</taxon>
        <taxon>Pseudomonadati</taxon>
        <taxon>Bacteroidota</taxon>
        <taxon>Flavobacteriia</taxon>
        <taxon>Flavobacteriales</taxon>
        <taxon>Weeksellaceae</taxon>
        <taxon>Chryseobacterium group</taxon>
        <taxon>Chryseobacterium</taxon>
    </lineage>
</organism>
<dbReference type="RefSeq" id="WP_027374869.1">
    <property type="nucleotide sequence ID" value="NZ_JAZGJU010000002.1"/>
</dbReference>
<gene>
    <name evidence="1" type="ORF">V2E39_01240</name>
</gene>
<dbReference type="EMBL" id="JAZGJU010000002">
    <property type="protein sequence ID" value="MEE6126003.1"/>
    <property type="molecule type" value="Genomic_DNA"/>
</dbReference>
<dbReference type="Proteomes" id="UP001350005">
    <property type="component" value="Unassembled WGS sequence"/>
</dbReference>
<evidence type="ECO:0000313" key="2">
    <source>
        <dbReference type="Proteomes" id="UP001350005"/>
    </source>
</evidence>
<proteinExistence type="predicted"/>